<evidence type="ECO:0000313" key="1">
    <source>
        <dbReference type="EMBL" id="RZC41557.1"/>
    </source>
</evidence>
<dbReference type="Proteomes" id="UP000292052">
    <property type="component" value="Unassembled WGS sequence"/>
</dbReference>
<name>A0A482W9S8_ASBVE</name>
<gene>
    <name evidence="1" type="ORF">BDFB_013368</name>
</gene>
<dbReference type="OrthoDB" id="6780105at2759"/>
<accession>A0A482W9S8</accession>
<dbReference type="EMBL" id="QDEB01016081">
    <property type="protein sequence ID" value="RZC41557.1"/>
    <property type="molecule type" value="Genomic_DNA"/>
</dbReference>
<protein>
    <submittedName>
        <fullName evidence="1">Uncharacterized protein</fullName>
    </submittedName>
</protein>
<reference evidence="1 2" key="1">
    <citation type="submission" date="2017-03" db="EMBL/GenBank/DDBJ databases">
        <title>Genome of the blue death feigning beetle - Asbolus verrucosus.</title>
        <authorList>
            <person name="Rider S.D."/>
        </authorList>
    </citation>
    <scope>NUCLEOTIDE SEQUENCE [LARGE SCALE GENOMIC DNA]</scope>
    <source>
        <strain evidence="1">Butters</strain>
        <tissue evidence="1">Head and leg muscle</tissue>
    </source>
</reference>
<evidence type="ECO:0000313" key="2">
    <source>
        <dbReference type="Proteomes" id="UP000292052"/>
    </source>
</evidence>
<keyword evidence="2" id="KW-1185">Reference proteome</keyword>
<comment type="caution">
    <text evidence="1">The sequence shown here is derived from an EMBL/GenBank/DDBJ whole genome shotgun (WGS) entry which is preliminary data.</text>
</comment>
<sequence length="83" mass="9462">MLISVTHSTLLYGAPIWEPAIKFKKYKNMLFSCQRKVILIAASAYRTVGTETLLFITGIPPIDLLITERKESYKADEISKKEQ</sequence>
<organism evidence="1 2">
    <name type="scientific">Asbolus verrucosus</name>
    <name type="common">Desert ironclad beetle</name>
    <dbReference type="NCBI Taxonomy" id="1661398"/>
    <lineage>
        <taxon>Eukaryota</taxon>
        <taxon>Metazoa</taxon>
        <taxon>Ecdysozoa</taxon>
        <taxon>Arthropoda</taxon>
        <taxon>Hexapoda</taxon>
        <taxon>Insecta</taxon>
        <taxon>Pterygota</taxon>
        <taxon>Neoptera</taxon>
        <taxon>Endopterygota</taxon>
        <taxon>Coleoptera</taxon>
        <taxon>Polyphaga</taxon>
        <taxon>Cucujiformia</taxon>
        <taxon>Tenebrionidae</taxon>
        <taxon>Pimeliinae</taxon>
        <taxon>Asbolus</taxon>
    </lineage>
</organism>
<proteinExistence type="predicted"/>
<dbReference type="AlphaFoldDB" id="A0A482W9S8"/>